<keyword evidence="6" id="KW-0902">Two-component regulatory system</keyword>
<dbReference type="SUPFAM" id="SSF47384">
    <property type="entry name" value="Homodimeric domain of signal transducing histidine kinase"/>
    <property type="match status" value="1"/>
</dbReference>
<evidence type="ECO:0000259" key="7">
    <source>
        <dbReference type="PROSITE" id="PS50109"/>
    </source>
</evidence>
<keyword evidence="9" id="KW-1185">Reference proteome</keyword>
<accession>A0A0S7BGM7</accession>
<dbReference type="InterPro" id="IPR003661">
    <property type="entry name" value="HisK_dim/P_dom"/>
</dbReference>
<dbReference type="EC" id="2.7.13.3" evidence="2"/>
<evidence type="ECO:0000256" key="2">
    <source>
        <dbReference type="ARBA" id="ARBA00012438"/>
    </source>
</evidence>
<dbReference type="Pfam" id="PF13185">
    <property type="entry name" value="GAF_2"/>
    <property type="match status" value="1"/>
</dbReference>
<dbReference type="InterPro" id="IPR036890">
    <property type="entry name" value="HATPase_C_sf"/>
</dbReference>
<dbReference type="Proteomes" id="UP000055060">
    <property type="component" value="Unassembled WGS sequence"/>
</dbReference>
<dbReference type="InterPro" id="IPR050736">
    <property type="entry name" value="Sensor_HK_Regulatory"/>
</dbReference>
<dbReference type="FunFam" id="3.30.565.10:FF:000006">
    <property type="entry name" value="Sensor histidine kinase WalK"/>
    <property type="match status" value="1"/>
</dbReference>
<evidence type="ECO:0000313" key="8">
    <source>
        <dbReference type="EMBL" id="GAP13699.1"/>
    </source>
</evidence>
<dbReference type="CDD" id="cd00082">
    <property type="entry name" value="HisKA"/>
    <property type="match status" value="1"/>
</dbReference>
<dbReference type="Gene3D" id="3.30.565.10">
    <property type="entry name" value="Histidine kinase-like ATPase, C-terminal domain"/>
    <property type="match status" value="1"/>
</dbReference>
<evidence type="ECO:0000256" key="4">
    <source>
        <dbReference type="ARBA" id="ARBA00022679"/>
    </source>
</evidence>
<protein>
    <recommendedName>
        <fullName evidence="2">histidine kinase</fullName>
        <ecNumber evidence="2">2.7.13.3</ecNumber>
    </recommendedName>
</protein>
<keyword evidence="3" id="KW-0597">Phosphoprotein</keyword>
<dbReference type="Pfam" id="PF02518">
    <property type="entry name" value="HATPase_c"/>
    <property type="match status" value="1"/>
</dbReference>
<evidence type="ECO:0000256" key="3">
    <source>
        <dbReference type="ARBA" id="ARBA00022553"/>
    </source>
</evidence>
<dbReference type="SMART" id="SM00388">
    <property type="entry name" value="HisKA"/>
    <property type="match status" value="1"/>
</dbReference>
<keyword evidence="4" id="KW-0808">Transferase</keyword>
<dbReference type="OrthoDB" id="9813394at2"/>
<keyword evidence="5 8" id="KW-0418">Kinase</keyword>
<dbReference type="GO" id="GO:0000155">
    <property type="term" value="F:phosphorelay sensor kinase activity"/>
    <property type="evidence" value="ECO:0007669"/>
    <property type="project" value="InterPro"/>
</dbReference>
<comment type="catalytic activity">
    <reaction evidence="1">
        <text>ATP + protein L-histidine = ADP + protein N-phospho-L-histidine.</text>
        <dbReference type="EC" id="2.7.13.3"/>
    </reaction>
</comment>
<evidence type="ECO:0000256" key="1">
    <source>
        <dbReference type="ARBA" id="ARBA00000085"/>
    </source>
</evidence>
<dbReference type="Gene3D" id="1.10.287.130">
    <property type="match status" value="1"/>
</dbReference>
<dbReference type="SUPFAM" id="SSF55874">
    <property type="entry name" value="ATPase domain of HSP90 chaperone/DNA topoisomerase II/histidine kinase"/>
    <property type="match status" value="1"/>
</dbReference>
<evidence type="ECO:0000256" key="5">
    <source>
        <dbReference type="ARBA" id="ARBA00022777"/>
    </source>
</evidence>
<dbReference type="InterPro" id="IPR036097">
    <property type="entry name" value="HisK_dim/P_sf"/>
</dbReference>
<dbReference type="InterPro" id="IPR029016">
    <property type="entry name" value="GAF-like_dom_sf"/>
</dbReference>
<feature type="domain" description="Histidine kinase" evidence="7">
    <location>
        <begin position="209"/>
        <end position="426"/>
    </location>
</feature>
<evidence type="ECO:0000313" key="9">
    <source>
        <dbReference type="Proteomes" id="UP000055060"/>
    </source>
</evidence>
<dbReference type="CDD" id="cd00075">
    <property type="entry name" value="HATPase"/>
    <property type="match status" value="1"/>
</dbReference>
<sequence>MRSTGEMTDIQAAREYQTLAEAARVLKQPIPLSNILNAILEKVFPVIGQADFGVVMIWDQSSGLFRPWASYGCDPVGVKRIGLRAGESITGRVFEEGVAMLLNSRQDVEREMENMRPGNYSILSRAVGHDFKTTCTIAVPISVVAQKFGVLVLESLSEGHQFHPEEIPFLQSMADLMAIAIDYSRQVAKADLIRQTREAEQLRSELIATLSHELRMPLTTIKGYATMLLMDEVKWENNQINEYLHLIDEECDSMQSMIKSILESSLIDVNQLSIEAQPLRLETIARQVADEIQRQTSGHRLILDLSSGLPLVNADSRWIKQVFRNILDNAVKYSPNGGLIVIHAEVRKEDVVVSIADQGIGISPEDLIPIFEKYYRVRNNHTRCIPGTGLGLPIARAIVEVHGGRIWADSKLGQGTTVFFSLPILKINTGPLAPLAAQNTDDFDPCEPE</sequence>
<gene>
    <name evidence="8" type="ORF">LARV_01454</name>
</gene>
<dbReference type="InterPro" id="IPR004358">
    <property type="entry name" value="Sig_transdc_His_kin-like_C"/>
</dbReference>
<dbReference type="SMART" id="SM00065">
    <property type="entry name" value="GAF"/>
    <property type="match status" value="1"/>
</dbReference>
<dbReference type="InterPro" id="IPR003018">
    <property type="entry name" value="GAF"/>
</dbReference>
<reference evidence="8" key="1">
    <citation type="submission" date="2015-07" db="EMBL/GenBank/DDBJ databases">
        <title>Draft Genome Sequences of Anaerolinea thermolimosa IMO-1, Bellilinea caldifistulae GOMI-1, Leptolinea tardivitalis YMTK-2, Levilinea saccharolytica KIBI-1,Longilinea arvoryzae KOME-1, Previously Described as Members of the Anaerolineaceae (Chloroflexi).</title>
        <authorList>
            <person name="Sekiguchi Y."/>
            <person name="Ohashi A."/>
            <person name="Matsuura N."/>
            <person name="Tourlousse M.D."/>
        </authorList>
    </citation>
    <scope>NUCLEOTIDE SEQUENCE [LARGE SCALE GENOMIC DNA]</scope>
    <source>
        <strain evidence="8">KOME-1</strain>
    </source>
</reference>
<dbReference type="Gene3D" id="3.30.450.40">
    <property type="match status" value="1"/>
</dbReference>
<dbReference type="PANTHER" id="PTHR43711:SF1">
    <property type="entry name" value="HISTIDINE KINASE 1"/>
    <property type="match status" value="1"/>
</dbReference>
<organism evidence="8">
    <name type="scientific">Longilinea arvoryzae</name>
    <dbReference type="NCBI Taxonomy" id="360412"/>
    <lineage>
        <taxon>Bacteria</taxon>
        <taxon>Bacillati</taxon>
        <taxon>Chloroflexota</taxon>
        <taxon>Anaerolineae</taxon>
        <taxon>Anaerolineales</taxon>
        <taxon>Anaerolineaceae</taxon>
        <taxon>Longilinea</taxon>
    </lineage>
</organism>
<dbReference type="EMBL" id="DF967972">
    <property type="protein sequence ID" value="GAP13699.1"/>
    <property type="molecule type" value="Genomic_DNA"/>
</dbReference>
<dbReference type="InterPro" id="IPR003594">
    <property type="entry name" value="HATPase_dom"/>
</dbReference>
<dbReference type="PRINTS" id="PR00344">
    <property type="entry name" value="BCTRLSENSOR"/>
</dbReference>
<dbReference type="SUPFAM" id="SSF55781">
    <property type="entry name" value="GAF domain-like"/>
    <property type="match status" value="1"/>
</dbReference>
<proteinExistence type="predicted"/>
<dbReference type="STRING" id="360412.LARV_01454"/>
<dbReference type="Pfam" id="PF00512">
    <property type="entry name" value="HisKA"/>
    <property type="match status" value="1"/>
</dbReference>
<evidence type="ECO:0000256" key="6">
    <source>
        <dbReference type="ARBA" id="ARBA00023012"/>
    </source>
</evidence>
<dbReference type="RefSeq" id="WP_075073020.1">
    <property type="nucleotide sequence ID" value="NZ_DF967972.1"/>
</dbReference>
<dbReference type="InterPro" id="IPR005467">
    <property type="entry name" value="His_kinase_dom"/>
</dbReference>
<dbReference type="PANTHER" id="PTHR43711">
    <property type="entry name" value="TWO-COMPONENT HISTIDINE KINASE"/>
    <property type="match status" value="1"/>
</dbReference>
<dbReference type="PROSITE" id="PS50109">
    <property type="entry name" value="HIS_KIN"/>
    <property type="match status" value="1"/>
</dbReference>
<name>A0A0S7BGM7_9CHLR</name>
<dbReference type="SMART" id="SM00387">
    <property type="entry name" value="HATPase_c"/>
    <property type="match status" value="1"/>
</dbReference>
<dbReference type="AlphaFoldDB" id="A0A0S7BGM7"/>